<evidence type="ECO:0000313" key="1">
    <source>
        <dbReference type="EMBL" id="ENO96050.1"/>
    </source>
</evidence>
<dbReference type="Pfam" id="PF13997">
    <property type="entry name" value="YqjK"/>
    <property type="match status" value="1"/>
</dbReference>
<keyword evidence="2" id="KW-1185">Reference proteome</keyword>
<dbReference type="AlphaFoldDB" id="N6YWT7"/>
<dbReference type="InterPro" id="IPR025612">
    <property type="entry name" value="YqjK"/>
</dbReference>
<organism evidence="1 2">
    <name type="scientific">Thauera phenylacetica B4P</name>
    <dbReference type="NCBI Taxonomy" id="1234382"/>
    <lineage>
        <taxon>Bacteria</taxon>
        <taxon>Pseudomonadati</taxon>
        <taxon>Pseudomonadota</taxon>
        <taxon>Betaproteobacteria</taxon>
        <taxon>Rhodocyclales</taxon>
        <taxon>Zoogloeaceae</taxon>
        <taxon>Thauera</taxon>
    </lineage>
</organism>
<dbReference type="RefSeq" id="WP_004368650.1">
    <property type="nucleotide sequence ID" value="NZ_AMXF01000142.1"/>
</dbReference>
<gene>
    <name evidence="1" type="ORF">C667_15899</name>
</gene>
<proteinExistence type="predicted"/>
<reference evidence="1 2" key="1">
    <citation type="submission" date="2012-09" db="EMBL/GenBank/DDBJ databases">
        <title>Draft Genome Sequences of 6 Strains from Genus Thauera.</title>
        <authorList>
            <person name="Liu B."/>
            <person name="Shapleigh J.P."/>
            <person name="Frostegard A.H."/>
        </authorList>
    </citation>
    <scope>NUCLEOTIDE SEQUENCE [LARGE SCALE GENOMIC DNA]</scope>
    <source>
        <strain evidence="1 2">B4P</strain>
    </source>
</reference>
<protein>
    <recommendedName>
        <fullName evidence="3">YqjK-like protein</fullName>
    </recommendedName>
</protein>
<evidence type="ECO:0000313" key="2">
    <source>
        <dbReference type="Proteomes" id="UP000013047"/>
    </source>
</evidence>
<dbReference type="OrthoDB" id="9181654at2"/>
<dbReference type="Proteomes" id="UP000013047">
    <property type="component" value="Unassembled WGS sequence"/>
</dbReference>
<dbReference type="EMBL" id="AMXF01000142">
    <property type="protein sequence ID" value="ENO96050.1"/>
    <property type="molecule type" value="Genomic_DNA"/>
</dbReference>
<sequence length="134" mass="14852">MDPRQVELALRKQKLQLRAEAQRADITQRLAGIDGALDRVDSLRDHLAWAKDKVPVLSVALIVVLAAKPRLTLRLAKRAWVGWLLVRQVRGGGRLSALLPTAIPLLRGLLAILRRRLEPAAESGSAPPRRRRTG</sequence>
<evidence type="ECO:0008006" key="3">
    <source>
        <dbReference type="Google" id="ProtNLM"/>
    </source>
</evidence>
<comment type="caution">
    <text evidence="1">The sequence shown here is derived from an EMBL/GenBank/DDBJ whole genome shotgun (WGS) entry which is preliminary data.</text>
</comment>
<name>N6YWT7_9RHOO</name>
<accession>N6YWT7</accession>